<evidence type="ECO:0000256" key="1">
    <source>
        <dbReference type="SAM" id="MobiDB-lite"/>
    </source>
</evidence>
<dbReference type="GO" id="GO:0016787">
    <property type="term" value="F:hydrolase activity"/>
    <property type="evidence" value="ECO:0007669"/>
    <property type="project" value="UniProtKB-KW"/>
</dbReference>
<organism evidence="3 4">
    <name type="scientific">Nocardioides eburneiflavus</name>
    <dbReference type="NCBI Taxonomy" id="2518372"/>
    <lineage>
        <taxon>Bacteria</taxon>
        <taxon>Bacillati</taxon>
        <taxon>Actinomycetota</taxon>
        <taxon>Actinomycetes</taxon>
        <taxon>Propionibacteriales</taxon>
        <taxon>Nocardioidaceae</taxon>
        <taxon>Nocardioides</taxon>
    </lineage>
</organism>
<feature type="domain" description="Beta-lactamase-related" evidence="2">
    <location>
        <begin position="41"/>
        <end position="298"/>
    </location>
</feature>
<evidence type="ECO:0000313" key="4">
    <source>
        <dbReference type="Proteomes" id="UP000297496"/>
    </source>
</evidence>
<dbReference type="SUPFAM" id="SSF56601">
    <property type="entry name" value="beta-lactamase/transpeptidase-like"/>
    <property type="match status" value="1"/>
</dbReference>
<proteinExistence type="predicted"/>
<keyword evidence="4" id="KW-1185">Reference proteome</keyword>
<accession>A0A4Z1C157</accession>
<reference evidence="3 4" key="1">
    <citation type="submission" date="2019-04" db="EMBL/GenBank/DDBJ databases">
        <title>Three New Species of Nocardioides, Nocardioides euryhalodurans sp. nov., Nocardioides seonyuensis sp. nov. and Nocardioides eburneoflavus sp. nov. Isolated from Soil.</title>
        <authorList>
            <person name="Roh S.G."/>
            <person name="Lee C."/>
            <person name="Kim M.-K."/>
            <person name="Kim S.B."/>
        </authorList>
    </citation>
    <scope>NUCLEOTIDE SEQUENCE [LARGE SCALE GENOMIC DNA]</scope>
    <source>
        <strain evidence="3 4">MMS17-SY213</strain>
    </source>
</reference>
<dbReference type="AlphaFoldDB" id="A0A4Z1C157"/>
<dbReference type="InterPro" id="IPR050789">
    <property type="entry name" value="Diverse_Enzym_Activities"/>
</dbReference>
<dbReference type="OrthoDB" id="9773047at2"/>
<sequence>MEDHLGSALPRSLPADEHVDPAAVLATVEAIDADPAVELHSLMVLRHGRVVAEGWWAPHTPERTRLVYSLSKSFTSTALAFALEEGLVDLDDTVVSHFPELDGDITDPGSRSITVRHVASMASGHDREMIDEALALDPHEPVRGFLMVPPDAPPGTLFAYSQPCTYALASIIQRAAGMPLSAYLRPRLLDPLGIGEVGWATWPPGREQGFSGLFARTEDIAKLGLLYLRRGRWGQTQLIPEAYVEEATSRQVDNPDMENPDWRQGYGFQFWMARHGYRGDGAFGQFCIVLPEHDVVVATTGGTEAMQAVLDHLWTHLLPGLREDRPEDGAQPELERRLRGLSLAPHAARRQPGGQEGWTSPFAVAPGTGLTSVGVERAGDGLEVTLVEPDNALTFPVGTDGWLASSPLDAHGDVVPVAASGGWDDDRTLRVEVAFLETPHRLRLTCSLPARTAEAAWHTTPLDGGRLATLHCPRLRAPLPRG</sequence>
<dbReference type="RefSeq" id="WP_135838446.1">
    <property type="nucleotide sequence ID" value="NZ_SRRO01000001.1"/>
</dbReference>
<evidence type="ECO:0000313" key="3">
    <source>
        <dbReference type="EMBL" id="TGN63914.1"/>
    </source>
</evidence>
<feature type="region of interest" description="Disordered" evidence="1">
    <location>
        <begin position="340"/>
        <end position="359"/>
    </location>
</feature>
<dbReference type="Proteomes" id="UP000297496">
    <property type="component" value="Unassembled WGS sequence"/>
</dbReference>
<dbReference type="InterPro" id="IPR012338">
    <property type="entry name" value="Beta-lactam/transpept-like"/>
</dbReference>
<dbReference type="Gene3D" id="3.40.710.10">
    <property type="entry name" value="DD-peptidase/beta-lactamase superfamily"/>
    <property type="match status" value="1"/>
</dbReference>
<comment type="caution">
    <text evidence="3">The sequence shown here is derived from an EMBL/GenBank/DDBJ whole genome shotgun (WGS) entry which is preliminary data.</text>
</comment>
<gene>
    <name evidence="3" type="ORF">EXE59_08085</name>
</gene>
<evidence type="ECO:0000259" key="2">
    <source>
        <dbReference type="Pfam" id="PF00144"/>
    </source>
</evidence>
<dbReference type="InterPro" id="IPR001466">
    <property type="entry name" value="Beta-lactam-related"/>
</dbReference>
<name>A0A4Z1C157_9ACTN</name>
<dbReference type="PANTHER" id="PTHR43283:SF7">
    <property type="entry name" value="BETA-LACTAMASE-RELATED DOMAIN-CONTAINING PROTEIN"/>
    <property type="match status" value="1"/>
</dbReference>
<keyword evidence="3" id="KW-0378">Hydrolase</keyword>
<dbReference type="Pfam" id="PF00144">
    <property type="entry name" value="Beta-lactamase"/>
    <property type="match status" value="1"/>
</dbReference>
<dbReference type="EMBL" id="SRRO01000001">
    <property type="protein sequence ID" value="TGN63914.1"/>
    <property type="molecule type" value="Genomic_DNA"/>
</dbReference>
<protein>
    <submittedName>
        <fullName evidence="3">Class A beta-lactamase-related serine hydrolase</fullName>
    </submittedName>
</protein>
<dbReference type="PANTHER" id="PTHR43283">
    <property type="entry name" value="BETA-LACTAMASE-RELATED"/>
    <property type="match status" value="1"/>
</dbReference>